<protein>
    <submittedName>
        <fullName evidence="2">Uncharacterized protein</fullName>
    </submittedName>
</protein>
<feature type="region of interest" description="Disordered" evidence="1">
    <location>
        <begin position="82"/>
        <end position="103"/>
    </location>
</feature>
<organism evidence="2 3">
    <name type="scientific">Plakobranchus ocellatus</name>
    <dbReference type="NCBI Taxonomy" id="259542"/>
    <lineage>
        <taxon>Eukaryota</taxon>
        <taxon>Metazoa</taxon>
        <taxon>Spiralia</taxon>
        <taxon>Lophotrochozoa</taxon>
        <taxon>Mollusca</taxon>
        <taxon>Gastropoda</taxon>
        <taxon>Heterobranchia</taxon>
        <taxon>Euthyneura</taxon>
        <taxon>Panpulmonata</taxon>
        <taxon>Sacoglossa</taxon>
        <taxon>Placobranchoidea</taxon>
        <taxon>Plakobranchidae</taxon>
        <taxon>Plakobranchus</taxon>
    </lineage>
</organism>
<dbReference type="Proteomes" id="UP000735302">
    <property type="component" value="Unassembled WGS sequence"/>
</dbReference>
<evidence type="ECO:0000313" key="2">
    <source>
        <dbReference type="EMBL" id="GFO04078.1"/>
    </source>
</evidence>
<gene>
    <name evidence="2" type="ORF">PoB_003058300</name>
</gene>
<comment type="caution">
    <text evidence="2">The sequence shown here is derived from an EMBL/GenBank/DDBJ whole genome shotgun (WGS) entry which is preliminary data.</text>
</comment>
<proteinExistence type="predicted"/>
<evidence type="ECO:0000313" key="3">
    <source>
        <dbReference type="Proteomes" id="UP000735302"/>
    </source>
</evidence>
<dbReference type="AlphaFoldDB" id="A0AAV4ABV5"/>
<name>A0AAV4ABV5_9GAST</name>
<evidence type="ECO:0000256" key="1">
    <source>
        <dbReference type="SAM" id="MobiDB-lite"/>
    </source>
</evidence>
<sequence length="103" mass="11863">MLERLENLTSSIPTHVREAYNYMQLPNNSDKVNITNIVNNHDGRVKFQQQLDTHLVRFKPDQNTPNETWHIVKQAIQISAQETASVTKRTKPNRTPDKVISGL</sequence>
<reference evidence="2 3" key="1">
    <citation type="journal article" date="2021" name="Elife">
        <title>Chloroplast acquisition without the gene transfer in kleptoplastic sea slugs, Plakobranchus ocellatus.</title>
        <authorList>
            <person name="Maeda T."/>
            <person name="Takahashi S."/>
            <person name="Yoshida T."/>
            <person name="Shimamura S."/>
            <person name="Takaki Y."/>
            <person name="Nagai Y."/>
            <person name="Toyoda A."/>
            <person name="Suzuki Y."/>
            <person name="Arimoto A."/>
            <person name="Ishii H."/>
            <person name="Satoh N."/>
            <person name="Nishiyama T."/>
            <person name="Hasebe M."/>
            <person name="Maruyama T."/>
            <person name="Minagawa J."/>
            <person name="Obokata J."/>
            <person name="Shigenobu S."/>
        </authorList>
    </citation>
    <scope>NUCLEOTIDE SEQUENCE [LARGE SCALE GENOMIC DNA]</scope>
</reference>
<keyword evidence="3" id="KW-1185">Reference proteome</keyword>
<dbReference type="EMBL" id="BLXT01003735">
    <property type="protein sequence ID" value="GFO04078.1"/>
    <property type="molecule type" value="Genomic_DNA"/>
</dbReference>
<accession>A0AAV4ABV5</accession>